<dbReference type="FunFam" id="1.20.1440.230:FF:000001">
    <property type="entry name" value="Mitochondrial NADH dehydrogenase flavoprotein 1"/>
    <property type="match status" value="1"/>
</dbReference>
<dbReference type="Gene3D" id="3.40.30.10">
    <property type="entry name" value="Glutaredoxin"/>
    <property type="match status" value="1"/>
</dbReference>
<dbReference type="InterPro" id="IPR019575">
    <property type="entry name" value="Nuop51_4Fe4S-bd"/>
</dbReference>
<dbReference type="EMBL" id="CAADAT010000022">
    <property type="protein sequence ID" value="VFD55580.1"/>
    <property type="molecule type" value="Genomic_DNA"/>
</dbReference>
<dbReference type="Proteomes" id="UP000878956">
    <property type="component" value="Unassembled WGS sequence"/>
</dbReference>
<evidence type="ECO:0000259" key="6">
    <source>
        <dbReference type="PROSITE" id="PS51379"/>
    </source>
</evidence>
<dbReference type="Pfam" id="PF10589">
    <property type="entry name" value="NADH_4Fe-4S"/>
    <property type="match status" value="1"/>
</dbReference>
<evidence type="ECO:0000313" key="8">
    <source>
        <dbReference type="EMBL" id="CDS89867.1"/>
    </source>
</evidence>
<dbReference type="InterPro" id="IPR017896">
    <property type="entry name" value="4Fe4S_Fe-S-bd"/>
</dbReference>
<evidence type="ECO:0000313" key="11">
    <source>
        <dbReference type="EMBL" id="HBH2620928.1"/>
    </source>
</evidence>
<keyword evidence="7" id="KW-0560">Oxidoreductase</keyword>
<evidence type="ECO:0000313" key="14">
    <source>
        <dbReference type="EMBL" id="VFD55580.1"/>
    </source>
</evidence>
<dbReference type="Proteomes" id="UP000189137">
    <property type="component" value="Unassembled WGS sequence"/>
</dbReference>
<dbReference type="SUPFAM" id="SSF140490">
    <property type="entry name" value="Nqo1C-terminal domain-like"/>
    <property type="match status" value="1"/>
</dbReference>
<evidence type="ECO:0000256" key="5">
    <source>
        <dbReference type="ARBA" id="ARBA00023014"/>
    </source>
</evidence>
<dbReference type="RefSeq" id="WP_003416938.1">
    <property type="nucleotide sequence ID" value="NZ_AP025558.1"/>
</dbReference>
<dbReference type="PANTHER" id="PTHR43578">
    <property type="entry name" value="NADH-QUINONE OXIDOREDUCTASE SUBUNIT F"/>
    <property type="match status" value="1"/>
</dbReference>
<dbReference type="PANTHER" id="PTHR43578:SF3">
    <property type="entry name" value="NADH-QUINONE OXIDOREDUCTASE SUBUNIT F"/>
    <property type="match status" value="1"/>
</dbReference>
<dbReference type="InterPro" id="IPR001949">
    <property type="entry name" value="NADH-UbQ_OxRdtase_51kDa_CS"/>
</dbReference>
<dbReference type="SUPFAM" id="SSF142984">
    <property type="entry name" value="Nqo1 middle domain-like"/>
    <property type="match status" value="1"/>
</dbReference>
<evidence type="ECO:0000313" key="9">
    <source>
        <dbReference type="EMBL" id="CDT58275.1"/>
    </source>
</evidence>
<reference evidence="7" key="1">
    <citation type="submission" date="2014-07" db="EMBL/GenBank/DDBJ databases">
        <authorList>
            <person name="Monot Marc"/>
        </authorList>
    </citation>
    <scope>NUCLEOTIDE SEQUENCE</scope>
    <source>
        <strain evidence="9">7032989</strain>
        <strain evidence="8">7032994</strain>
    </source>
</reference>
<dbReference type="GO" id="GO:0046872">
    <property type="term" value="F:metal ion binding"/>
    <property type="evidence" value="ECO:0007669"/>
    <property type="project" value="UniProtKB-KW"/>
</dbReference>
<reference evidence="12 16" key="2">
    <citation type="submission" date="2017-02" db="EMBL/GenBank/DDBJ databases">
        <authorList>
            <consortium name="Pathogen Informatics"/>
        </authorList>
    </citation>
    <scope>NUCLEOTIDE SEQUENCE [LARGE SCALE GENOMIC DNA]</scope>
    <source>
        <strain evidence="14 17">078GUE027</strain>
        <strain evidence="13">Clo34</strain>
        <strain evidence="19">clo34</strain>
        <strain evidence="18">tl291</strain>
        <strain evidence="15">Tl291</strain>
        <strain evidence="12 16">VRECD0157</strain>
    </source>
</reference>
<dbReference type="Gene3D" id="3.40.50.11540">
    <property type="entry name" value="NADH-ubiquinone oxidoreductase 51kDa subunit"/>
    <property type="match status" value="1"/>
</dbReference>
<gene>
    <name evidence="12" type="primary">nqo1</name>
    <name evidence="9" type="ORF">BN1095_580042</name>
    <name evidence="7" type="ORF">BN1096_750017</name>
    <name evidence="8" type="ORF">BN1097_750017</name>
    <name evidence="10" type="ORF">KRM00_001568</name>
    <name evidence="11" type="ORF">KRQ00_002709</name>
    <name evidence="15" type="ORF">SAMEA1402366_01115</name>
    <name evidence="13" type="ORF">SAMEA1402399_03048</name>
    <name evidence="14" type="ORF">SAMEA1710456_03114</name>
    <name evidence="12" type="ORF">SAMEA3375112_03854</name>
</gene>
<dbReference type="Proteomes" id="UP000411588">
    <property type="component" value="Unassembled WGS sequence"/>
</dbReference>
<dbReference type="InterPro" id="IPR036249">
    <property type="entry name" value="Thioredoxin-like_sf"/>
</dbReference>
<dbReference type="Proteomes" id="UP000346772">
    <property type="component" value="Unassembled WGS sequence"/>
</dbReference>
<dbReference type="EMBL" id="CAADAN010000012">
    <property type="protein sequence ID" value="VFD34319.1"/>
    <property type="molecule type" value="Genomic_DNA"/>
</dbReference>
<evidence type="ECO:0000256" key="2">
    <source>
        <dbReference type="ARBA" id="ARBA00022485"/>
    </source>
</evidence>
<dbReference type="Gene3D" id="1.20.1440.230">
    <property type="entry name" value="NADH-ubiquinone oxidoreductase 51kDa subunit, iron-sulphur binding domain"/>
    <property type="match status" value="1"/>
</dbReference>
<dbReference type="EMBL" id="FUPS01000018">
    <property type="protein sequence ID" value="SJT16667.1"/>
    <property type="molecule type" value="Genomic_DNA"/>
</dbReference>
<dbReference type="SMART" id="SM00928">
    <property type="entry name" value="NADH_4Fe-4S"/>
    <property type="match status" value="1"/>
</dbReference>
<dbReference type="OMA" id="CTMDYDS"/>
<dbReference type="GO" id="GO:0008137">
    <property type="term" value="F:NADH dehydrogenase (ubiquinone) activity"/>
    <property type="evidence" value="ECO:0007669"/>
    <property type="project" value="InterPro"/>
</dbReference>
<keyword evidence="3" id="KW-0479">Metal-binding</keyword>
<dbReference type="GeneID" id="66355863"/>
<dbReference type="SUPFAM" id="SSF52833">
    <property type="entry name" value="Thioredoxin-like"/>
    <property type="match status" value="1"/>
</dbReference>
<dbReference type="EMBL" id="LK932415">
    <property type="protein sequence ID" value="CDS89867.1"/>
    <property type="molecule type" value="Genomic_DNA"/>
</dbReference>
<dbReference type="SUPFAM" id="SSF54862">
    <property type="entry name" value="4Fe-4S ferredoxins"/>
    <property type="match status" value="1"/>
</dbReference>
<evidence type="ECO:0000256" key="1">
    <source>
        <dbReference type="ARBA" id="ARBA00007523"/>
    </source>
</evidence>
<dbReference type="Proteomes" id="UP000879542">
    <property type="component" value="Unassembled WGS sequence"/>
</dbReference>
<dbReference type="InterPro" id="IPR037207">
    <property type="entry name" value="Nuop51_4Fe4S-bd_sf"/>
</dbReference>
<dbReference type="InterPro" id="IPR011538">
    <property type="entry name" value="Nuo51_FMN-bd"/>
</dbReference>
<dbReference type="PROSITE" id="PS51379">
    <property type="entry name" value="4FE4S_FER_2"/>
    <property type="match status" value="2"/>
</dbReference>
<evidence type="ECO:0000313" key="18">
    <source>
        <dbReference type="Proteomes" id="UP000372533"/>
    </source>
</evidence>
<dbReference type="Proteomes" id="UP000372533">
    <property type="component" value="Unassembled WGS sequence"/>
</dbReference>
<evidence type="ECO:0000313" key="12">
    <source>
        <dbReference type="EMBL" id="SJT16667.1"/>
    </source>
</evidence>
<evidence type="ECO:0000313" key="15">
    <source>
        <dbReference type="EMBL" id="VHY00233.1"/>
    </source>
</evidence>
<reference evidence="10" key="3">
    <citation type="journal article" date="2018" name="Genome Biol.">
        <title>SKESA: strategic k-mer extension for scrupulous assemblies.</title>
        <authorList>
            <person name="Souvorov A."/>
            <person name="Agarwala R."/>
            <person name="Lipman D.J."/>
        </authorList>
    </citation>
    <scope>NUCLEOTIDE SEQUENCE</scope>
    <source>
        <strain evidence="11">Clostridioides</strain>
        <strain evidence="10">HN1000</strain>
    </source>
</reference>
<accession>A0A031WCH8</accession>
<feature type="domain" description="4Fe-4S ferredoxin-type" evidence="6">
    <location>
        <begin position="571"/>
        <end position="600"/>
    </location>
</feature>
<evidence type="ECO:0000313" key="7">
    <source>
        <dbReference type="EMBL" id="CDS89669.1"/>
    </source>
</evidence>
<sequence length="628" mass="67905">MRKVNSFDELKVLADELKPNLSLRKNYSKENVLRRELLVCCDTGCTSSNSLEIVSELENEIKKSGIQDKVSVRLTGCFGFCAQGPIVKVYPDNVFYVKVEPSDAEKIVQSHLIRNTVVEELLYEEESLSKKVEEQEEMSFYKKQLRIALKNCGLIDPDSIEEYIANDGYLALGKCLTSLTPQEVIAEVKTSGLRGRGGAGFPTGSKWEAASKNPAGPTDKKFVVCNADEGDPGAFMDRSVLEGDPHSVLEAMAICGYAIGSDTGYIYIRAEYPKSIERLKVAIAQAEKYGLLGENILGTGFNFKLELKYGAGAFVCGEGTALMHSIEGRRGEPRMKTYSSSKSGLWKSPTCLNNVETFANIPAIILKGGDWFANLGTEDSSGTKVFALGGKVENVGLVEVPMGTTLRDIVFEIGGGIPEGKKFKAVQTGGPSGGCIPTEHLDTPIDFGSLSSIGSMMGSGGMLVLDESDCMVDIAKFFLEFTVEESCGKCTPCRIGTTRLLEILTKITEGNGTLQDLDDLENLAETIQTASLCGLGKAAPNPVLSTLQYFKDEYIAHVVDKKCPAGKCQNLLSYFITDDCKGCTKCSRVCPAGCITGSVKEQHTIDTSKCLKCGACIDNCTFNAIIKK</sequence>
<dbReference type="PATRIC" id="fig|1496.1371.peg.489"/>
<evidence type="ECO:0000256" key="4">
    <source>
        <dbReference type="ARBA" id="ARBA00023004"/>
    </source>
</evidence>
<dbReference type="EMBL" id="DAEQIJ010000013">
    <property type="protein sequence ID" value="HBH2620928.1"/>
    <property type="molecule type" value="Genomic_DNA"/>
</dbReference>
<dbReference type="SUPFAM" id="SSF142019">
    <property type="entry name" value="Nqo1 FMN-binding domain-like"/>
    <property type="match status" value="1"/>
</dbReference>
<dbReference type="AlphaFoldDB" id="A0A031WCH8"/>
<dbReference type="PROSITE" id="PS00645">
    <property type="entry name" value="COMPLEX1_51K_2"/>
    <property type="match status" value="1"/>
</dbReference>
<evidence type="ECO:0000313" key="19">
    <source>
        <dbReference type="Proteomes" id="UP000411588"/>
    </source>
</evidence>
<name>A0A031WCH8_CLODI</name>
<dbReference type="EMBL" id="LK933271">
    <property type="protein sequence ID" value="CDT58275.1"/>
    <property type="molecule type" value="Genomic_DNA"/>
</dbReference>
<evidence type="ECO:0000313" key="17">
    <source>
        <dbReference type="Proteomes" id="UP000346772"/>
    </source>
</evidence>
<evidence type="ECO:0000313" key="10">
    <source>
        <dbReference type="EMBL" id="HBH1542090.1"/>
    </source>
</evidence>
<keyword evidence="2" id="KW-0004">4Fe-4S</keyword>
<dbReference type="GO" id="GO:0010181">
    <property type="term" value="F:FMN binding"/>
    <property type="evidence" value="ECO:0007669"/>
    <property type="project" value="InterPro"/>
</dbReference>
<dbReference type="Pfam" id="PF13237">
    <property type="entry name" value="Fer4_10"/>
    <property type="match status" value="1"/>
</dbReference>
<dbReference type="GO" id="GO:0051539">
    <property type="term" value="F:4 iron, 4 sulfur cluster binding"/>
    <property type="evidence" value="ECO:0007669"/>
    <property type="project" value="UniProtKB-KW"/>
</dbReference>
<dbReference type="EMBL" id="CAAJVP010000004">
    <property type="protein sequence ID" value="VHY00233.1"/>
    <property type="molecule type" value="Genomic_DNA"/>
</dbReference>
<dbReference type="Gene3D" id="6.10.250.1450">
    <property type="match status" value="1"/>
</dbReference>
<proteinExistence type="inferred from homology"/>
<dbReference type="EC" id="1.6.5.11" evidence="12"/>
<dbReference type="Gene3D" id="3.10.20.600">
    <property type="match status" value="1"/>
</dbReference>
<dbReference type="Pfam" id="PF01512">
    <property type="entry name" value="Complex1_51K"/>
    <property type="match status" value="1"/>
</dbReference>
<dbReference type="EMBL" id="LK932530">
    <property type="protein sequence ID" value="CDS89669.1"/>
    <property type="molecule type" value="Genomic_DNA"/>
</dbReference>
<evidence type="ECO:0000313" key="13">
    <source>
        <dbReference type="EMBL" id="VFD34319.1"/>
    </source>
</evidence>
<dbReference type="Pfam" id="PF01257">
    <property type="entry name" value="2Fe-2S_thioredx"/>
    <property type="match status" value="1"/>
</dbReference>
<organism evidence="7">
    <name type="scientific">Clostridioides difficile</name>
    <name type="common">Peptoclostridium difficile</name>
    <dbReference type="NCBI Taxonomy" id="1496"/>
    <lineage>
        <taxon>Bacteria</taxon>
        <taxon>Bacillati</taxon>
        <taxon>Bacillota</taxon>
        <taxon>Clostridia</taxon>
        <taxon>Peptostreptococcales</taxon>
        <taxon>Peptostreptococcaceae</taxon>
        <taxon>Clostridioides</taxon>
    </lineage>
</organism>
<dbReference type="GO" id="GO:0016491">
    <property type="term" value="F:oxidoreductase activity"/>
    <property type="evidence" value="ECO:0007669"/>
    <property type="project" value="UniProtKB-KW"/>
</dbReference>
<dbReference type="CDD" id="cd02980">
    <property type="entry name" value="TRX_Fd_family"/>
    <property type="match status" value="1"/>
</dbReference>
<dbReference type="EC" id="1.6.99.5" evidence="7 13"/>
<dbReference type="FunFam" id="3.40.50.11540:FF:000001">
    <property type="entry name" value="NADH dehydrogenase [ubiquinone] flavoprotein 1, mitochondrial"/>
    <property type="match status" value="1"/>
</dbReference>
<dbReference type="EMBL" id="DAEPXK010000012">
    <property type="protein sequence ID" value="HBH1542090.1"/>
    <property type="molecule type" value="Genomic_DNA"/>
</dbReference>
<dbReference type="Gene3D" id="3.30.70.20">
    <property type="match status" value="1"/>
</dbReference>
<keyword evidence="4" id="KW-0408">Iron</keyword>
<dbReference type="InterPro" id="IPR037225">
    <property type="entry name" value="Nuo51_FMN-bd_sf"/>
</dbReference>
<evidence type="ECO:0000313" key="16">
    <source>
        <dbReference type="Proteomes" id="UP000189137"/>
    </source>
</evidence>
<reference evidence="10" key="4">
    <citation type="submission" date="2021-06" db="EMBL/GenBank/DDBJ databases">
        <authorList>
            <consortium name="NCBI Pathogen Detection Project"/>
        </authorList>
    </citation>
    <scope>NUCLEOTIDE SEQUENCE</scope>
    <source>
        <strain evidence="11">Clostridioides</strain>
        <strain evidence="10">HN1000</strain>
    </source>
</reference>
<feature type="domain" description="4Fe-4S ferredoxin-type" evidence="6">
    <location>
        <begin position="601"/>
        <end position="628"/>
    </location>
</feature>
<comment type="similarity">
    <text evidence="1">Belongs to the complex I 51 kDa subunit family.</text>
</comment>
<evidence type="ECO:0000256" key="3">
    <source>
        <dbReference type="ARBA" id="ARBA00022723"/>
    </source>
</evidence>
<keyword evidence="5" id="KW-0411">Iron-sulfur</keyword>
<protein>
    <submittedName>
        <fullName evidence="7 13">Iron-only hydrogenase,electron-transferring subunit HymB-like</fullName>
        <ecNumber evidence="7 13">1.6.99.5</ecNumber>
    </submittedName>
    <submittedName>
        <fullName evidence="12">NADH-quinone oxidoreductase subunit 1</fullName>
        <ecNumber evidence="12">1.6.5.11</ecNumber>
    </submittedName>
    <submittedName>
        <fullName evidence="10">NADH-quinone oxidoreductase subunit NuoF</fullName>
    </submittedName>
    <submittedName>
        <fullName evidence="8">Protein HymB</fullName>
    </submittedName>
</protein>
<dbReference type="KEGG" id="pdf:CD630DERM_34060"/>